<accession>A0ACC2D4T1</accession>
<reference evidence="2" key="1">
    <citation type="journal article" date="2024" name="Proc. Natl. Acad. Sci. U.S.A.">
        <title>Extraordinary preservation of gene collinearity over three hundred million years revealed in homosporous lycophytes.</title>
        <authorList>
            <person name="Li C."/>
            <person name="Wickell D."/>
            <person name="Kuo L.Y."/>
            <person name="Chen X."/>
            <person name="Nie B."/>
            <person name="Liao X."/>
            <person name="Peng D."/>
            <person name="Ji J."/>
            <person name="Jenkins J."/>
            <person name="Williams M."/>
            <person name="Shu S."/>
            <person name="Plott C."/>
            <person name="Barry K."/>
            <person name="Rajasekar S."/>
            <person name="Grimwood J."/>
            <person name="Han X."/>
            <person name="Sun S."/>
            <person name="Hou Z."/>
            <person name="He W."/>
            <person name="Dai G."/>
            <person name="Sun C."/>
            <person name="Schmutz J."/>
            <person name="Leebens-Mack J.H."/>
            <person name="Li F.W."/>
            <person name="Wang L."/>
        </authorList>
    </citation>
    <scope>NUCLEOTIDE SEQUENCE [LARGE SCALE GENOMIC DNA]</scope>
    <source>
        <strain evidence="2">cv. PW_Plant_1</strain>
    </source>
</reference>
<organism evidence="1 2">
    <name type="scientific">Diphasiastrum complanatum</name>
    <name type="common">Issler's clubmoss</name>
    <name type="synonym">Lycopodium complanatum</name>
    <dbReference type="NCBI Taxonomy" id="34168"/>
    <lineage>
        <taxon>Eukaryota</taxon>
        <taxon>Viridiplantae</taxon>
        <taxon>Streptophyta</taxon>
        <taxon>Embryophyta</taxon>
        <taxon>Tracheophyta</taxon>
        <taxon>Lycopodiopsida</taxon>
        <taxon>Lycopodiales</taxon>
        <taxon>Lycopodiaceae</taxon>
        <taxon>Lycopodioideae</taxon>
        <taxon>Diphasiastrum</taxon>
    </lineage>
</organism>
<proteinExistence type="predicted"/>
<sequence length="2649" mass="295629">MEAESRGLAVDNLSCFPPLGCNLGERLEKSLTEISVLKADCGLSRGQAEENLFDNVDTSHKSSVGGEVFSQQKNANKHVYFRGSGKFYSACKPPVVDSDCGRMDPANAVADKPCESFEVPVEVFGMNDMVPHQTTGGGIVKVRRASRWDCGPKELDQNSSLELCDRAPVTLSEATKSTWEKFRLSERSVCKGQMNSLQHRDLGECTNSSGSFFLAQRQQPVHQDGDAVTNSTCQSSEMGNSCGWNGIFNKRIPSNRGHTTNRGVYEHHTSRCNGVGAPARSGRNSDPSRQNPGRRYSDRDGLNSSTYASERRNFRNSSGAFGQRNGHGRHDEWVSSESRYHRSGNHFKKDWRPVRSSGNHSSAVNRANECQGEITVQSCFLTEDSVSRTFASQTPSKASFMTLENTEATDSLLYRTAEDECSDKKSEKGGWVYLDNDGTLQGPLELAALKFLHHTGLLKSDHMVKQHMSNEWVTLEHAESPREQNQLQSHLESTLHNQSQLQIFENGLSTLGTHGDVNVVEQHVGVLSTYFADFEKHKVDSQTGRCSPDHLHKDFGAETGSNNSLADFHIDERVDRLMKGFTLIPGREKEIVSEALSVARQMRQDDEVFCQNEDSSPQSHGGFSPFGNPWKGGDCFGDAHSFQGLGFDVNTLHGPLSSTSSALEVQAKGADEATIPMVATCSNATHQENHIDFRQWTLRGGDWKLVYPLDALPQGQYDIGKKVVLNNGQPLCSVKKSGLPDPRKQFQEFSSVIDFSTARMKLDLPPWVRARIEKNHQSTDRLKGCSNPQQTQAHSVQPRNSTSKARSLSLSHPGSSKSEMGLHTVNLRSKSASHACNMLSGSGMNASMEPRYLNQKLFKGAVEKGGTAHVATGNERFSSLTKDMPEAKKCGSISVFPGATWSIGALVCNRNSNMQQAIEHCNNVPEKVNADVESSDSKLASGKLTPCVQVDGRMTSLGNPFMPHSGFVTPKGDVNFQYGDWFYLDGTGHEVGPFSFAWLQAKVEDRTLVEGMSIFRKNDAIWIPLFVPNMVVHNSETPMVSVVDSEVHDDGSSPGPPGVSREPSLCPSQSLLSCAFKDFPCTKWASESGSSDFPRSLQTSQTNGDTDAHNFRPSIPSLHRIADFDNGINCLSNHAHSSALNRPSRSWDVQKVHPSFMGFTRGRLHEFVLRHYKSHLLPATLHECLEAWLSGKKMGETANVFISPSTTTAQLALHSETCSGKVLESEIPELFPSVSCKGSRHIQQSTNSHVSPSGSNSKSEENTLTVLPTNSHMLGDMKRKLEAIDESDDEKTKQRRIVKKRRSLHLQEPGEDSGLETSIASDIYAAGESMFSSEEAADLKSMVQREPSWGCLQEKILSQIYHCFQGDWKTLACAGSTCKLWRKSAQAFKTELKYVDLSVLGVSCTDSVLHSLAKFGGDFTRISLRGCTMVCPIALKHLLHARPSIISVDIIGCAQFQDLRKSFAQIEWLSSSLESKNASVENVSFGGRDYHYKTKSVKLVGEKRGFAGKASDVEVTESTSKRAKLEASEHITTPEPMELDFADMTDQGSQSLSTNDSSKEAKSVNNGSITKLGLESAKPKAAKPKNGSRSFPFDSKGKPDSMSSKTMHKTEGKRRMQSTRPWRADKCISPKFRGEVLVRNGAASPGEGDKLLEELAFILKALMDLDSQKFFFQMGVSDSKSFTGSGRHMDFLTMEKKLKGGYYRGGMDGLKTFKGDLSLLRRNALQLNFKSSSRSNARSNSLAKAAREIYLTSNRMVTALEKSLSDFSPHENQAQGKVPNSILSAKARRKSQGAYSSCNPGLKGHRPYVSGYKGKIGASKKNIKLSSTYSDAESDFGFTEPEGRRFTERSKNWSDSDTEISDEDVPEDDGEDSEESHASDSEEDDGLPEEDSDGIYDRRSWEMGVREWGARMTKAAMVPPITRKYEVIEDYNIVIDQPEVDRKMTVEMPEDYVEKLQAARERKGSEYSHLDIPELKGYRPRKRLGDEVVEQEVYGIEPYTYNLLMDTMPEGTLEFSEIQRHQFIEEGLLRTLNEEVSHYTGTGKAPMECSLISVVQKMSHNAQIANNQSLHVFCEDLLKNMQKRLKDKYVAYRKGLGVVCNTKGGFDKNDFIVEFLGEVYPAWRWYEKQDAIRSLQKKERDNAPEFYNIMLERPKGDAGGYDLVVVDAMHKANYASRICHSCRPNCEAKVTAVNGRYTIGVYTLRPILCGEELTFDYNSVTESKEEWKISICLCGSQGCRGSYLNLTGAGTFEEVMKRYHGLLDRHHMLLEACADGEVTQLEWDEMRQAGVGTCMLSGLPNWAIKYTARLVGFINLERARLPEELMKANKKKKRGFGFDAYYELERPDAEIQADGVYNNRLQNLAITLDKVRYLLTKLYNEPCKAPPPLRRLESKELVRLIWKGEGSVVGELLHCMAPHISKEQFLAFEQKVRKHDPDESKHVESNLRQSLYWLRDELRSLSATWKCRHDAAADIIHLYACTKFFFTSQDYDTFESPAIFLNSLDLGPRHAYGLGAGFQSWSKTYGKDYVLGQLIYWYQHGAADPGSSLPKARRGCLVLPDVSSCYSKSLQQEFRRGYGSRQRFEMIAHMEERPQKQWPKAEFWDFKSNRGLLGSPMLDAVRVSGKLDPEMLDWLRTRHTVYEGPWDEQ</sequence>
<protein>
    <submittedName>
        <fullName evidence="1">Uncharacterized protein</fullName>
    </submittedName>
</protein>
<evidence type="ECO:0000313" key="1">
    <source>
        <dbReference type="EMBL" id="KAJ7549229.1"/>
    </source>
</evidence>
<keyword evidence="2" id="KW-1185">Reference proteome</keyword>
<gene>
    <name evidence="1" type="ORF">O6H91_07G046000</name>
</gene>
<name>A0ACC2D4T1_DIPCM</name>
<evidence type="ECO:0000313" key="2">
    <source>
        <dbReference type="Proteomes" id="UP001162992"/>
    </source>
</evidence>
<comment type="caution">
    <text evidence="1">The sequence shown here is derived from an EMBL/GenBank/DDBJ whole genome shotgun (WGS) entry which is preliminary data.</text>
</comment>
<dbReference type="Proteomes" id="UP001162992">
    <property type="component" value="Chromosome 7"/>
</dbReference>
<dbReference type="EMBL" id="CM055098">
    <property type="protein sequence ID" value="KAJ7549229.1"/>
    <property type="molecule type" value="Genomic_DNA"/>
</dbReference>